<protein>
    <recommendedName>
        <fullName evidence="4">Transglycosylase associated protein</fullName>
    </recommendedName>
</protein>
<accession>A0A5K7XK54</accession>
<evidence type="ECO:0008006" key="4">
    <source>
        <dbReference type="Google" id="ProtNLM"/>
    </source>
</evidence>
<keyword evidence="1" id="KW-0812">Transmembrane</keyword>
<feature type="transmembrane region" description="Helical" evidence="1">
    <location>
        <begin position="59"/>
        <end position="76"/>
    </location>
</feature>
<evidence type="ECO:0000256" key="1">
    <source>
        <dbReference type="SAM" id="Phobius"/>
    </source>
</evidence>
<organism evidence="2 3">
    <name type="scientific">Lacipirellula parvula</name>
    <dbReference type="NCBI Taxonomy" id="2650471"/>
    <lineage>
        <taxon>Bacteria</taxon>
        <taxon>Pseudomonadati</taxon>
        <taxon>Planctomycetota</taxon>
        <taxon>Planctomycetia</taxon>
        <taxon>Pirellulales</taxon>
        <taxon>Lacipirellulaceae</taxon>
        <taxon>Lacipirellula</taxon>
    </lineage>
</organism>
<dbReference type="AlphaFoldDB" id="A0A5K7XK54"/>
<reference evidence="3" key="1">
    <citation type="submission" date="2019-10" db="EMBL/GenBank/DDBJ databases">
        <title>Lacipirellula parvula gen. nov., sp. nov., representing a lineage of planctomycetes widespread in freshwater anoxic habitats, and description of the family Lacipirellulaceae.</title>
        <authorList>
            <person name="Dedysh S.N."/>
            <person name="Kulichevskaya I.S."/>
            <person name="Beletsky A.V."/>
            <person name="Rakitin A.L."/>
            <person name="Mardanov A.V."/>
            <person name="Ivanova A.A."/>
            <person name="Saltykova V.X."/>
            <person name="Rijpstra W.I.C."/>
            <person name="Sinninghe Damste J.S."/>
            <person name="Ravin N.V."/>
        </authorList>
    </citation>
    <scope>NUCLEOTIDE SEQUENCE [LARGE SCALE GENOMIC DNA]</scope>
    <source>
        <strain evidence="3">PX69</strain>
    </source>
</reference>
<dbReference type="Proteomes" id="UP000326837">
    <property type="component" value="Chromosome"/>
</dbReference>
<gene>
    <name evidence="2" type="ORF">PLANPX_6159</name>
</gene>
<keyword evidence="1" id="KW-1133">Transmembrane helix</keyword>
<proteinExistence type="predicted"/>
<feature type="transmembrane region" description="Helical" evidence="1">
    <location>
        <begin position="27"/>
        <end position="47"/>
    </location>
</feature>
<evidence type="ECO:0000313" key="2">
    <source>
        <dbReference type="EMBL" id="BBO36547.1"/>
    </source>
</evidence>
<keyword evidence="3" id="KW-1185">Reference proteome</keyword>
<dbReference type="EMBL" id="AP021861">
    <property type="protein sequence ID" value="BBO36547.1"/>
    <property type="molecule type" value="Genomic_DNA"/>
</dbReference>
<evidence type="ECO:0000313" key="3">
    <source>
        <dbReference type="Proteomes" id="UP000326837"/>
    </source>
</evidence>
<dbReference type="RefSeq" id="WP_152101700.1">
    <property type="nucleotide sequence ID" value="NZ_AP021861.1"/>
</dbReference>
<sequence>MAILNCLWVGVLAGLVGSRLIRTNDGYVSAGSSVAVGLVGGLIGLLSRSRYGDLPHVDILSAGIGAAVALIAWAFVQRVCLCRR</sequence>
<name>A0A5K7XK54_9BACT</name>
<keyword evidence="1" id="KW-0472">Membrane</keyword>
<dbReference type="KEGG" id="lpav:PLANPX_6159"/>